<organism evidence="1 2">
    <name type="scientific">Kingdonia uniflora</name>
    <dbReference type="NCBI Taxonomy" id="39325"/>
    <lineage>
        <taxon>Eukaryota</taxon>
        <taxon>Viridiplantae</taxon>
        <taxon>Streptophyta</taxon>
        <taxon>Embryophyta</taxon>
        <taxon>Tracheophyta</taxon>
        <taxon>Spermatophyta</taxon>
        <taxon>Magnoliopsida</taxon>
        <taxon>Ranunculales</taxon>
        <taxon>Circaeasteraceae</taxon>
        <taxon>Kingdonia</taxon>
    </lineage>
</organism>
<proteinExistence type="predicted"/>
<accession>A0A7J7LMI3</accession>
<dbReference type="Proteomes" id="UP000541444">
    <property type="component" value="Unassembled WGS sequence"/>
</dbReference>
<dbReference type="EMBL" id="JACGCM010002194">
    <property type="protein sequence ID" value="KAF6143730.1"/>
    <property type="molecule type" value="Genomic_DNA"/>
</dbReference>
<dbReference type="AlphaFoldDB" id="A0A7J7LMI3"/>
<gene>
    <name evidence="1" type="ORF">GIB67_030620</name>
</gene>
<keyword evidence="2" id="KW-1185">Reference proteome</keyword>
<evidence type="ECO:0000313" key="1">
    <source>
        <dbReference type="EMBL" id="KAF6143730.1"/>
    </source>
</evidence>
<sequence length="122" mass="13685">MTMYRVFLSNARPLLPRIESNNNIKSGNVNISYLRMYLTITSDRDDEITIARAFILFMVGYLWFQMANDTVPLGYLAAVADLDEAAEYDRGYAILTSLRHSLDIAVTTGGAITGFSQLLEVH</sequence>
<comment type="caution">
    <text evidence="1">The sequence shown here is derived from an EMBL/GenBank/DDBJ whole genome shotgun (WGS) entry which is preliminary data.</text>
</comment>
<reference evidence="1 2" key="1">
    <citation type="journal article" date="2020" name="IScience">
        <title>Genome Sequencing of the Endangered Kingdonia uniflora (Circaeasteraceae, Ranunculales) Reveals Potential Mechanisms of Evolutionary Specialization.</title>
        <authorList>
            <person name="Sun Y."/>
            <person name="Deng T."/>
            <person name="Zhang A."/>
            <person name="Moore M.J."/>
            <person name="Landis J.B."/>
            <person name="Lin N."/>
            <person name="Zhang H."/>
            <person name="Zhang X."/>
            <person name="Huang J."/>
            <person name="Zhang X."/>
            <person name="Sun H."/>
            <person name="Wang H."/>
        </authorList>
    </citation>
    <scope>NUCLEOTIDE SEQUENCE [LARGE SCALE GENOMIC DNA]</scope>
    <source>
        <strain evidence="1">TB1705</strain>
        <tissue evidence="1">Leaf</tissue>
    </source>
</reference>
<evidence type="ECO:0000313" key="2">
    <source>
        <dbReference type="Proteomes" id="UP000541444"/>
    </source>
</evidence>
<protein>
    <submittedName>
        <fullName evidence="1">Uncharacterized protein</fullName>
    </submittedName>
</protein>
<name>A0A7J7LMI3_9MAGN</name>